<evidence type="ECO:0000313" key="1">
    <source>
        <dbReference type="EMBL" id="OGK04987.1"/>
    </source>
</evidence>
<evidence type="ECO:0000313" key="2">
    <source>
        <dbReference type="Proteomes" id="UP000179243"/>
    </source>
</evidence>
<protein>
    <submittedName>
        <fullName evidence="1">Uncharacterized protein</fullName>
    </submittedName>
</protein>
<name>A0A1F7FEQ5_UNCRA</name>
<dbReference type="PANTHER" id="PTHR36848">
    <property type="entry name" value="DNA-BINDING PROTEIN (PUTATIVE SECRETED PROTEIN)-RELATED"/>
    <property type="match status" value="1"/>
</dbReference>
<comment type="caution">
    <text evidence="1">The sequence shown here is derived from an EMBL/GenBank/DDBJ whole genome shotgun (WGS) entry which is preliminary data.</text>
</comment>
<organism evidence="1 2">
    <name type="scientific">Candidatus Raymondbacteria bacterium RIFOXYD12_FULL_49_13</name>
    <dbReference type="NCBI Taxonomy" id="1817890"/>
    <lineage>
        <taxon>Bacteria</taxon>
        <taxon>Raymondiibacteriota</taxon>
    </lineage>
</organism>
<dbReference type="EMBL" id="MFYX01000064">
    <property type="protein sequence ID" value="OGK04987.1"/>
    <property type="molecule type" value="Genomic_DNA"/>
</dbReference>
<dbReference type="PANTHER" id="PTHR36848:SF2">
    <property type="entry name" value="SECRETED PROTEIN"/>
    <property type="match status" value="1"/>
</dbReference>
<dbReference type="InterPro" id="IPR053161">
    <property type="entry name" value="Ulvan_degrading_GH"/>
</dbReference>
<dbReference type="Proteomes" id="UP000179243">
    <property type="component" value="Unassembled WGS sequence"/>
</dbReference>
<reference evidence="1 2" key="1">
    <citation type="journal article" date="2016" name="Nat. Commun.">
        <title>Thousands of microbial genomes shed light on interconnected biogeochemical processes in an aquifer system.</title>
        <authorList>
            <person name="Anantharaman K."/>
            <person name="Brown C.T."/>
            <person name="Hug L.A."/>
            <person name="Sharon I."/>
            <person name="Castelle C.J."/>
            <person name="Probst A.J."/>
            <person name="Thomas B.C."/>
            <person name="Singh A."/>
            <person name="Wilkins M.J."/>
            <person name="Karaoz U."/>
            <person name="Brodie E.L."/>
            <person name="Williams K.H."/>
            <person name="Hubbard S.S."/>
            <person name="Banfield J.F."/>
        </authorList>
    </citation>
    <scope>NUCLEOTIDE SEQUENCE [LARGE SCALE GENOMIC DNA]</scope>
</reference>
<gene>
    <name evidence="1" type="ORF">A2519_09925</name>
</gene>
<dbReference type="AlphaFoldDB" id="A0A1F7FEQ5"/>
<accession>A0A1F7FEQ5</accession>
<proteinExistence type="predicted"/>
<sequence length="654" mass="73915">MKPVLKQIVFVVFFVINLTFAGKIITHNIPSEFTNPPREFTVMPFWFWNDTLKEEEIVRQIADFENHGVYGFVIHPRIGLPENMEWLSPEMIHAMNVAVQEASKRKMYVVLYDEGMYPSGSSSGQVVARNSCHAARGLAKIDIMPGDKLQLSAGTKLVTTIARPGGKRVAIIEKPSGGVIRGLHYIGKKDNRIEEESPPAGDILNPDAVTSFIELVYDRFAKEFGTYFGTTILGIFTDEPSPLGRVSEKGLFPGNAALLEQINRILGYDIKPYLGDLWYSDLPGSDIHRVDYNRAINICLEENYYRRLGDWCKDHQISLMGHPAESMDIGAQRYFQVPGQDLVWRYVEPGAKALEGPHSTMAKGASSAMVHQGLRRNSNELYGAYGHNLTYDEMQWLANWCFVRGQNFLFPHAFYYSIRGPRFDERPPDVGPNSSWWDTYKPFADACRRLSWLNTDSKQVCSLAILCEATWLPDTYAKICYQNQCDFNYLEIRYLQEGAKVDAGGIHISGMHYKALMIDGLSFLPDNVMPSLNMLAANGRLLIGKNTPYSAMFEGARIIQTPEETKNAIIKVFQPDISIDPMTADVRYRHVVKNGDHYYILFNEGAGVVTAKLQFSVTGKSQWLNPFTAEVVVGNEDEKVQFKPHELKILRISQ</sequence>